<dbReference type="AlphaFoldDB" id="W4RW14"/>
<reference evidence="1 2" key="1">
    <citation type="submission" date="2013-12" db="EMBL/GenBank/DDBJ databases">
        <title>NBRP : Genome information of microbial organism related human and environment.</title>
        <authorList>
            <person name="Hattori M."/>
            <person name="Oshima K."/>
            <person name="Inaba H."/>
            <person name="Suda W."/>
            <person name="Sakamoto M."/>
            <person name="Iino T."/>
            <person name="Kitahara M."/>
            <person name="Oshida Y."/>
            <person name="Iida T."/>
            <person name="Kudo T."/>
            <person name="Itoh T."/>
            <person name="Ahmed I."/>
            <person name="Ohkuma M."/>
        </authorList>
    </citation>
    <scope>NUCLEOTIDE SEQUENCE [LARGE SCALE GENOMIC DNA]</scope>
    <source>
        <strain evidence="1 2">JCM 21738</strain>
    </source>
</reference>
<keyword evidence="2" id="KW-1185">Reference proteome</keyword>
<protein>
    <submittedName>
        <fullName evidence="1">Uncharacterized protein</fullName>
    </submittedName>
</protein>
<evidence type="ECO:0000313" key="2">
    <source>
        <dbReference type="Proteomes" id="UP000018949"/>
    </source>
</evidence>
<comment type="caution">
    <text evidence="1">The sequence shown here is derived from an EMBL/GenBank/DDBJ whole genome shotgun (WGS) entry which is preliminary data.</text>
</comment>
<evidence type="ECO:0000313" key="1">
    <source>
        <dbReference type="EMBL" id="GAE48043.1"/>
    </source>
</evidence>
<dbReference type="Gene3D" id="3.10.129.130">
    <property type="match status" value="1"/>
</dbReference>
<proteinExistence type="predicted"/>
<gene>
    <name evidence="1" type="ORF">JCM21738_5116</name>
</gene>
<dbReference type="EMBL" id="BAUW01000120">
    <property type="protein sequence ID" value="GAE48043.1"/>
    <property type="molecule type" value="Genomic_DNA"/>
</dbReference>
<dbReference type="Proteomes" id="UP000018949">
    <property type="component" value="Unassembled WGS sequence"/>
</dbReference>
<accession>W4RW14</accession>
<name>W4RW14_9BACI</name>
<organism evidence="1 2">
    <name type="scientific">Mesobacillus boroniphilus JCM 21738</name>
    <dbReference type="NCBI Taxonomy" id="1294265"/>
    <lineage>
        <taxon>Bacteria</taxon>
        <taxon>Bacillati</taxon>
        <taxon>Bacillota</taxon>
        <taxon>Bacilli</taxon>
        <taxon>Bacillales</taxon>
        <taxon>Bacillaceae</taxon>
        <taxon>Mesobacillus</taxon>
    </lineage>
</organism>
<dbReference type="InterPro" id="IPR053735">
    <property type="entry name" value="Type_III_TA_endoRNase"/>
</dbReference>
<dbReference type="eggNOG" id="ENOG50342HW">
    <property type="taxonomic scope" value="Bacteria"/>
</dbReference>
<sequence>MQLKHNGCVNLLLVRMQLKHNGCVNLLLVRTQLKHNGCVNLLLVRTQLKYNGCVNFFRAGFLPALFSLLGVNSVSESFKVFLLSSEFYTICDWGNYKIPIKQNRPVLILAIEDSTNPDIVNCIPISKDDDKNDKYKNLSASKPDLVHPLDDINHYDNYLLIQNMFYLRKEFIGAPFIVDGSHSEIKKEALKRAITKKVKKLDALFKRGSLKGFVPRQEVYDLQLQYLEQKEKEKLAVLTP</sequence>